<proteinExistence type="predicted"/>
<dbReference type="AlphaFoldDB" id="A0AAC8TPE1"/>
<gene>
    <name evidence="1" type="ORF">AB182_25890</name>
</gene>
<dbReference type="KEGG" id="kin:AB182_25890"/>
<organism evidence="1 2">
    <name type="scientific">Phytobacter ursingii</name>
    <dbReference type="NCBI Taxonomy" id="1972431"/>
    <lineage>
        <taxon>Bacteria</taxon>
        <taxon>Pseudomonadati</taxon>
        <taxon>Pseudomonadota</taxon>
        <taxon>Gammaproteobacteria</taxon>
        <taxon>Enterobacterales</taxon>
        <taxon>Enterobacteriaceae</taxon>
        <taxon>Phytobacter</taxon>
    </lineage>
</organism>
<name>A0AAC8TPE1_9ENTR</name>
<dbReference type="EMBL" id="CP011602">
    <property type="protein sequence ID" value="AKL14494.1"/>
    <property type="molecule type" value="Genomic_DNA"/>
</dbReference>
<protein>
    <submittedName>
        <fullName evidence="1">Uncharacterized protein</fullName>
    </submittedName>
</protein>
<evidence type="ECO:0000313" key="1">
    <source>
        <dbReference type="EMBL" id="AKL14494.1"/>
    </source>
</evidence>
<sequence length="60" mass="6447">MASSAFSAVSAEVSFSVIVSIGIAGFDYPSDDKRLVTIYIAGTTCVTIWQRIKNEKVCLS</sequence>
<dbReference type="Proteomes" id="UP000035479">
    <property type="component" value="Chromosome"/>
</dbReference>
<evidence type="ECO:0000313" key="2">
    <source>
        <dbReference type="Proteomes" id="UP000035479"/>
    </source>
</evidence>
<reference evidence="1 2" key="1">
    <citation type="submission" date="2015-06" db="EMBL/GenBank/DDBJ databases">
        <title>Rapid spread of a carbapenem resistance gene driven by multiple levels of genetic mobility.</title>
        <authorList>
            <person name="Sheppard A.E."/>
            <person name="Stoesser N."/>
            <person name="Wilson D."/>
            <person name="Sebra R."/>
            <person name="Kasarskis A."/>
            <person name="Anson L."/>
            <person name="Giess A."/>
            <person name="Pankhurst L."/>
            <person name="Vaughan A."/>
            <person name="Grim C.J."/>
            <person name="Cox H."/>
            <person name="Yeh A."/>
            <person name="Sifri C.D."/>
            <person name="Walker S."/>
            <person name="Peto T.E."/>
            <person name="Crook D.W."/>
            <person name="Mathers A.J."/>
        </authorList>
    </citation>
    <scope>NUCLEOTIDE SEQUENCE [LARGE SCALE GENOMIC DNA]</scope>
    <source>
        <strain evidence="1 2">CAV1151</strain>
    </source>
</reference>
<accession>A0AAC8TPE1</accession>